<comment type="caution">
    <text evidence="1">The sequence shown here is derived from an EMBL/GenBank/DDBJ whole genome shotgun (WGS) entry which is preliminary data.</text>
</comment>
<gene>
    <name evidence="1" type="ORF">C8J55DRAFT_497821</name>
</gene>
<evidence type="ECO:0000313" key="2">
    <source>
        <dbReference type="Proteomes" id="UP001150238"/>
    </source>
</evidence>
<proteinExistence type="predicted"/>
<dbReference type="EMBL" id="JANVFS010000002">
    <property type="protein sequence ID" value="KAJ4494868.1"/>
    <property type="molecule type" value="Genomic_DNA"/>
</dbReference>
<reference evidence="1" key="2">
    <citation type="journal article" date="2023" name="Proc. Natl. Acad. Sci. U.S.A.">
        <title>A global phylogenomic analysis of the shiitake genus Lentinula.</title>
        <authorList>
            <person name="Sierra-Patev S."/>
            <person name="Min B."/>
            <person name="Naranjo-Ortiz M."/>
            <person name="Looney B."/>
            <person name="Konkel Z."/>
            <person name="Slot J.C."/>
            <person name="Sakamoto Y."/>
            <person name="Steenwyk J.L."/>
            <person name="Rokas A."/>
            <person name="Carro J."/>
            <person name="Camarero S."/>
            <person name="Ferreira P."/>
            <person name="Molpeceres G."/>
            <person name="Ruiz-Duenas F.J."/>
            <person name="Serrano A."/>
            <person name="Henrissat B."/>
            <person name="Drula E."/>
            <person name="Hughes K.W."/>
            <person name="Mata J.L."/>
            <person name="Ishikawa N.K."/>
            <person name="Vargas-Isla R."/>
            <person name="Ushijima S."/>
            <person name="Smith C.A."/>
            <person name="Donoghue J."/>
            <person name="Ahrendt S."/>
            <person name="Andreopoulos W."/>
            <person name="He G."/>
            <person name="LaButti K."/>
            <person name="Lipzen A."/>
            <person name="Ng V."/>
            <person name="Riley R."/>
            <person name="Sandor L."/>
            <person name="Barry K."/>
            <person name="Martinez A.T."/>
            <person name="Xiao Y."/>
            <person name="Gibbons J.G."/>
            <person name="Terashima K."/>
            <person name="Grigoriev I.V."/>
            <person name="Hibbett D."/>
        </authorList>
    </citation>
    <scope>NUCLEOTIDE SEQUENCE</scope>
    <source>
        <strain evidence="1">Sp2 HRB7682 ss15</strain>
    </source>
</reference>
<sequence>MISRDGSKTQITRRQLALTPGYAFTDYKGQGQTIEYVIVDLQAPVGGAGISAFSAYISLSRSRGRPTIRLLRGFDEKHFVTHPAEALRKEDERLDVIARDTRSAWKGGFRYRK</sequence>
<organism evidence="1 2">
    <name type="scientific">Lentinula lateritia</name>
    <dbReference type="NCBI Taxonomy" id="40482"/>
    <lineage>
        <taxon>Eukaryota</taxon>
        <taxon>Fungi</taxon>
        <taxon>Dikarya</taxon>
        <taxon>Basidiomycota</taxon>
        <taxon>Agaricomycotina</taxon>
        <taxon>Agaricomycetes</taxon>
        <taxon>Agaricomycetidae</taxon>
        <taxon>Agaricales</taxon>
        <taxon>Marasmiineae</taxon>
        <taxon>Omphalotaceae</taxon>
        <taxon>Lentinula</taxon>
    </lineage>
</organism>
<dbReference type="Proteomes" id="UP001150238">
    <property type="component" value="Unassembled WGS sequence"/>
</dbReference>
<name>A0A9W9B209_9AGAR</name>
<evidence type="ECO:0000313" key="1">
    <source>
        <dbReference type="EMBL" id="KAJ4494868.1"/>
    </source>
</evidence>
<reference evidence="1" key="1">
    <citation type="submission" date="2022-08" db="EMBL/GenBank/DDBJ databases">
        <authorList>
            <consortium name="DOE Joint Genome Institute"/>
            <person name="Min B."/>
            <person name="Riley R."/>
            <person name="Sierra-Patev S."/>
            <person name="Naranjo-Ortiz M."/>
            <person name="Looney B."/>
            <person name="Konkel Z."/>
            <person name="Slot J.C."/>
            <person name="Sakamoto Y."/>
            <person name="Steenwyk J.L."/>
            <person name="Rokas A."/>
            <person name="Carro J."/>
            <person name="Camarero S."/>
            <person name="Ferreira P."/>
            <person name="Molpeceres G."/>
            <person name="Ruiz-Duenas F.J."/>
            <person name="Serrano A."/>
            <person name="Henrissat B."/>
            <person name="Drula E."/>
            <person name="Hughes K.W."/>
            <person name="Mata J.L."/>
            <person name="Ishikawa N.K."/>
            <person name="Vargas-Isla R."/>
            <person name="Ushijima S."/>
            <person name="Smith C.A."/>
            <person name="Ahrendt S."/>
            <person name="Andreopoulos W."/>
            <person name="He G."/>
            <person name="Labutti K."/>
            <person name="Lipzen A."/>
            <person name="Ng V."/>
            <person name="Sandor L."/>
            <person name="Barry K."/>
            <person name="Martinez A.T."/>
            <person name="Xiao Y."/>
            <person name="Gibbons J.G."/>
            <person name="Terashima K."/>
            <person name="Hibbett D.S."/>
            <person name="Grigoriev I.V."/>
        </authorList>
    </citation>
    <scope>NUCLEOTIDE SEQUENCE</scope>
    <source>
        <strain evidence="1">Sp2 HRB7682 ss15</strain>
    </source>
</reference>
<accession>A0A9W9B209</accession>
<dbReference type="AlphaFoldDB" id="A0A9W9B209"/>
<protein>
    <submittedName>
        <fullName evidence="1">Uncharacterized protein</fullName>
    </submittedName>
</protein>